<dbReference type="InterPro" id="IPR009057">
    <property type="entry name" value="Homeodomain-like_sf"/>
</dbReference>
<evidence type="ECO:0000256" key="8">
    <source>
        <dbReference type="PROSITE-ProRule" id="PRU00108"/>
    </source>
</evidence>
<dbReference type="GO" id="GO:0042802">
    <property type="term" value="F:identical protein binding"/>
    <property type="evidence" value="ECO:0007669"/>
    <property type="project" value="UniProtKB-ARBA"/>
</dbReference>
<name>A0A834Z4J4_TETSI</name>
<dbReference type="PROSITE" id="PS00027">
    <property type="entry name" value="HOMEOBOX_1"/>
    <property type="match status" value="1"/>
</dbReference>
<dbReference type="GO" id="GO:0000981">
    <property type="term" value="F:DNA-binding transcription factor activity, RNA polymerase II-specific"/>
    <property type="evidence" value="ECO:0007669"/>
    <property type="project" value="UniProtKB-UniRule"/>
</dbReference>
<keyword evidence="3 8" id="KW-0238">DNA-binding</keyword>
<comment type="function">
    <text evidence="10">Transcription factor.</text>
</comment>
<dbReference type="OMA" id="THHHADE"/>
<dbReference type="GO" id="GO:0043565">
    <property type="term" value="F:sequence-specific DNA binding"/>
    <property type="evidence" value="ECO:0007669"/>
    <property type="project" value="InterPro"/>
</dbReference>
<evidence type="ECO:0000256" key="7">
    <source>
        <dbReference type="ARBA" id="ARBA00025748"/>
    </source>
</evidence>
<dbReference type="EMBL" id="JABCRI010000010">
    <property type="protein sequence ID" value="KAF8399267.1"/>
    <property type="molecule type" value="Genomic_DNA"/>
</dbReference>
<reference evidence="13 14" key="1">
    <citation type="submission" date="2020-04" db="EMBL/GenBank/DDBJ databases">
        <title>Plant Genome Project.</title>
        <authorList>
            <person name="Zhang R.-G."/>
        </authorList>
    </citation>
    <scope>NUCLEOTIDE SEQUENCE [LARGE SCALE GENOMIC DNA]</scope>
    <source>
        <strain evidence="13">YNK0</strain>
        <tissue evidence="13">Leaf</tissue>
    </source>
</reference>
<dbReference type="InterPro" id="IPR003106">
    <property type="entry name" value="Leu_zip_homeo"/>
</dbReference>
<proteinExistence type="inferred from homology"/>
<evidence type="ECO:0000256" key="11">
    <source>
        <dbReference type="SAM" id="Coils"/>
    </source>
</evidence>
<keyword evidence="11" id="KW-0175">Coiled coil</keyword>
<evidence type="ECO:0000259" key="12">
    <source>
        <dbReference type="PROSITE" id="PS50071"/>
    </source>
</evidence>
<evidence type="ECO:0000256" key="2">
    <source>
        <dbReference type="ARBA" id="ARBA00023015"/>
    </source>
</evidence>
<evidence type="ECO:0000256" key="5">
    <source>
        <dbReference type="ARBA" id="ARBA00023163"/>
    </source>
</evidence>
<dbReference type="Pfam" id="PF00046">
    <property type="entry name" value="Homeodomain"/>
    <property type="match status" value="1"/>
</dbReference>
<evidence type="ECO:0000256" key="4">
    <source>
        <dbReference type="ARBA" id="ARBA00023155"/>
    </source>
</evidence>
<dbReference type="PANTHER" id="PTHR24326:SF497">
    <property type="entry name" value="HOMEOBOX-LEUCINE ZIPPER PROTEIN HAT5"/>
    <property type="match status" value="1"/>
</dbReference>
<evidence type="ECO:0000256" key="9">
    <source>
        <dbReference type="RuleBase" id="RU000682"/>
    </source>
</evidence>
<evidence type="ECO:0000256" key="3">
    <source>
        <dbReference type="ARBA" id="ARBA00023125"/>
    </source>
</evidence>
<dbReference type="PROSITE" id="PS50071">
    <property type="entry name" value="HOMEOBOX_2"/>
    <property type="match status" value="1"/>
</dbReference>
<dbReference type="PANTHER" id="PTHR24326">
    <property type="entry name" value="HOMEOBOX-LEUCINE ZIPPER PROTEIN"/>
    <property type="match status" value="1"/>
</dbReference>
<dbReference type="Proteomes" id="UP000655225">
    <property type="component" value="Unassembled WGS sequence"/>
</dbReference>
<accession>A0A834Z4J4</accession>
<dbReference type="Gene3D" id="1.10.10.60">
    <property type="entry name" value="Homeodomain-like"/>
    <property type="match status" value="1"/>
</dbReference>
<dbReference type="OrthoDB" id="6159439at2759"/>
<dbReference type="GO" id="GO:0045893">
    <property type="term" value="P:positive regulation of DNA-templated transcription"/>
    <property type="evidence" value="ECO:0007669"/>
    <property type="project" value="TreeGrafter"/>
</dbReference>
<evidence type="ECO:0000256" key="1">
    <source>
        <dbReference type="ARBA" id="ARBA00004123"/>
    </source>
</evidence>
<evidence type="ECO:0000256" key="10">
    <source>
        <dbReference type="RuleBase" id="RU369038"/>
    </source>
</evidence>
<dbReference type="PRINTS" id="PR00031">
    <property type="entry name" value="HTHREPRESSR"/>
</dbReference>
<protein>
    <recommendedName>
        <fullName evidence="10">Homeobox-leucine zipper protein</fullName>
    </recommendedName>
    <alternativeName>
        <fullName evidence="10">HD-ZIP protein</fullName>
    </alternativeName>
    <alternativeName>
        <fullName evidence="10">Homeodomain transcription factor</fullName>
    </alternativeName>
</protein>
<dbReference type="InterPro" id="IPR001356">
    <property type="entry name" value="HD"/>
</dbReference>
<dbReference type="FunFam" id="1.10.10.60:FF:000159">
    <property type="entry name" value="Homeobox-leucine zipper protein HAT5"/>
    <property type="match status" value="1"/>
</dbReference>
<dbReference type="CDD" id="cd00086">
    <property type="entry name" value="homeodomain"/>
    <property type="match status" value="1"/>
</dbReference>
<dbReference type="GO" id="GO:0005634">
    <property type="term" value="C:nucleus"/>
    <property type="evidence" value="ECO:0007669"/>
    <property type="project" value="UniProtKB-SubCell"/>
</dbReference>
<dbReference type="SMART" id="SM00389">
    <property type="entry name" value="HOX"/>
    <property type="match status" value="1"/>
</dbReference>
<dbReference type="Pfam" id="PF02183">
    <property type="entry name" value="HALZ"/>
    <property type="match status" value="1"/>
</dbReference>
<dbReference type="InterPro" id="IPR045224">
    <property type="entry name" value="HDZip_class_I_plant"/>
</dbReference>
<feature type="coiled-coil region" evidence="11">
    <location>
        <begin position="132"/>
        <end position="166"/>
    </location>
</feature>
<keyword evidence="14" id="KW-1185">Reference proteome</keyword>
<feature type="DNA-binding region" description="Homeobox" evidence="8">
    <location>
        <begin position="61"/>
        <end position="120"/>
    </location>
</feature>
<keyword evidence="5 10" id="KW-0804">Transcription</keyword>
<keyword evidence="6 8" id="KW-0539">Nucleus</keyword>
<keyword evidence="2 10" id="KW-0805">Transcription regulation</keyword>
<evidence type="ECO:0000313" key="14">
    <source>
        <dbReference type="Proteomes" id="UP000655225"/>
    </source>
</evidence>
<evidence type="ECO:0000313" key="13">
    <source>
        <dbReference type="EMBL" id="KAF8399267.1"/>
    </source>
</evidence>
<comment type="subcellular location">
    <subcellularLocation>
        <location evidence="1 8 9">Nucleus</location>
    </subcellularLocation>
</comment>
<dbReference type="SUPFAM" id="SSF46689">
    <property type="entry name" value="Homeodomain-like"/>
    <property type="match status" value="1"/>
</dbReference>
<sequence length="276" mass="31387">MDSGQFFFDPSCYGNMLFIGNGDPTFRGARSLLNMEETSKRRPFFSSPDELIDEEYYDEQLPEKKRRLTPEQVHHLEKSFETENKLEPERKTQLANKLGLQPRQVAVWFQNRRARWKTKQLERDYDLLKSSYESLLSDYDSMIKEKEKLKSEVVSLTEKLQANEVAGVVIVGQKPDPQLPGNEAEIGAAQFSVKAEDHLSSGSGVVDDDGPQLVDSGDSYFPDGDYHGCSMVPMEGIHSEEDDGSDDGHSYFPNAFAAEQQHHEEGEPLGWWVIWS</sequence>
<keyword evidence="4 8" id="KW-0371">Homeobox</keyword>
<evidence type="ECO:0000256" key="6">
    <source>
        <dbReference type="ARBA" id="ARBA00023242"/>
    </source>
</evidence>
<dbReference type="InterPro" id="IPR000047">
    <property type="entry name" value="HTH_motif"/>
</dbReference>
<gene>
    <name evidence="13" type="ORF">HHK36_015132</name>
</gene>
<comment type="similarity">
    <text evidence="7 10">Belongs to the HD-ZIP homeobox family. Class I subfamily.</text>
</comment>
<organism evidence="13 14">
    <name type="scientific">Tetracentron sinense</name>
    <name type="common">Spur-leaf</name>
    <dbReference type="NCBI Taxonomy" id="13715"/>
    <lineage>
        <taxon>Eukaryota</taxon>
        <taxon>Viridiplantae</taxon>
        <taxon>Streptophyta</taxon>
        <taxon>Embryophyta</taxon>
        <taxon>Tracheophyta</taxon>
        <taxon>Spermatophyta</taxon>
        <taxon>Magnoliopsida</taxon>
        <taxon>Trochodendrales</taxon>
        <taxon>Trochodendraceae</taxon>
        <taxon>Tetracentron</taxon>
    </lineage>
</organism>
<dbReference type="AlphaFoldDB" id="A0A834Z4J4"/>
<dbReference type="InterPro" id="IPR017970">
    <property type="entry name" value="Homeobox_CS"/>
</dbReference>
<comment type="caution">
    <text evidence="13">The sequence shown here is derived from an EMBL/GenBank/DDBJ whole genome shotgun (WGS) entry which is preliminary data.</text>
</comment>
<feature type="domain" description="Homeobox" evidence="12">
    <location>
        <begin position="59"/>
        <end position="119"/>
    </location>
</feature>